<proteinExistence type="predicted"/>
<evidence type="ECO:0000313" key="2">
    <source>
        <dbReference type="EMBL" id="KAG9459726.1"/>
    </source>
</evidence>
<gene>
    <name evidence="2" type="ORF">H6P81_004234</name>
</gene>
<reference evidence="2 3" key="1">
    <citation type="submission" date="2021-07" db="EMBL/GenBank/DDBJ databases">
        <title>The Aristolochia fimbriata genome: insights into angiosperm evolution, floral development and chemical biosynthesis.</title>
        <authorList>
            <person name="Jiao Y."/>
        </authorList>
    </citation>
    <scope>NUCLEOTIDE SEQUENCE [LARGE SCALE GENOMIC DNA]</scope>
    <source>
        <strain evidence="2">IBCAS-2021</strain>
        <tissue evidence="2">Leaf</tissue>
    </source>
</reference>
<evidence type="ECO:0000256" key="1">
    <source>
        <dbReference type="SAM" id="MobiDB-lite"/>
    </source>
</evidence>
<comment type="caution">
    <text evidence="2">The sequence shown here is derived from an EMBL/GenBank/DDBJ whole genome shotgun (WGS) entry which is preliminary data.</text>
</comment>
<evidence type="ECO:0000313" key="3">
    <source>
        <dbReference type="Proteomes" id="UP000825729"/>
    </source>
</evidence>
<feature type="compositionally biased region" description="Basic residues" evidence="1">
    <location>
        <begin position="51"/>
        <end position="61"/>
    </location>
</feature>
<feature type="region of interest" description="Disordered" evidence="1">
    <location>
        <begin position="35"/>
        <end position="94"/>
    </location>
</feature>
<organism evidence="2 3">
    <name type="scientific">Aristolochia fimbriata</name>
    <name type="common">White veined hardy Dutchman's pipe vine</name>
    <dbReference type="NCBI Taxonomy" id="158543"/>
    <lineage>
        <taxon>Eukaryota</taxon>
        <taxon>Viridiplantae</taxon>
        <taxon>Streptophyta</taxon>
        <taxon>Embryophyta</taxon>
        <taxon>Tracheophyta</taxon>
        <taxon>Spermatophyta</taxon>
        <taxon>Magnoliopsida</taxon>
        <taxon>Magnoliidae</taxon>
        <taxon>Piperales</taxon>
        <taxon>Aristolochiaceae</taxon>
        <taxon>Aristolochia</taxon>
    </lineage>
</organism>
<keyword evidence="3" id="KW-1185">Reference proteome</keyword>
<name>A0AAV7FFX1_ARIFI</name>
<feature type="compositionally biased region" description="Basic and acidic residues" evidence="1">
    <location>
        <begin position="37"/>
        <end position="50"/>
    </location>
</feature>
<sequence length="129" mass="14224">MTSLPFLISLSPSLHTSRNGTTVTGGRALPTELETTTAKDRVVPGGGRDRRMGRRRPRKGRFGSWDANLYPRRGVGRPGFPTGPLPIGDREPPQRRIARRAGERVETDSIIPYPSPLVNPPTTLFGWKP</sequence>
<protein>
    <submittedName>
        <fullName evidence="2">Uncharacterized protein</fullName>
    </submittedName>
</protein>
<dbReference type="EMBL" id="JAINDJ010000002">
    <property type="protein sequence ID" value="KAG9459726.1"/>
    <property type="molecule type" value="Genomic_DNA"/>
</dbReference>
<accession>A0AAV7FFX1</accession>
<dbReference type="Proteomes" id="UP000825729">
    <property type="component" value="Unassembled WGS sequence"/>
</dbReference>
<dbReference type="AlphaFoldDB" id="A0AAV7FFX1"/>